<accession>A0A844I057</accession>
<protein>
    <submittedName>
        <fullName evidence="3">DUF4174 domain-containing protein</fullName>
    </submittedName>
</protein>
<organism evidence="3 4">
    <name type="scientific">Marinobacter adhaerens</name>
    <dbReference type="NCBI Taxonomy" id="1033846"/>
    <lineage>
        <taxon>Bacteria</taxon>
        <taxon>Pseudomonadati</taxon>
        <taxon>Pseudomonadota</taxon>
        <taxon>Gammaproteobacteria</taxon>
        <taxon>Pseudomonadales</taxon>
        <taxon>Marinobacteraceae</taxon>
        <taxon>Marinobacter</taxon>
    </lineage>
</organism>
<dbReference type="InterPro" id="IPR025232">
    <property type="entry name" value="DUF4174"/>
</dbReference>
<dbReference type="Proteomes" id="UP000431462">
    <property type="component" value="Unassembled WGS sequence"/>
</dbReference>
<gene>
    <name evidence="3" type="ORF">FH752_14035</name>
</gene>
<evidence type="ECO:0000313" key="4">
    <source>
        <dbReference type="Proteomes" id="UP000431462"/>
    </source>
</evidence>
<name>A0A844I057_9GAMM</name>
<reference evidence="3 4" key="1">
    <citation type="submission" date="2019-06" db="EMBL/GenBank/DDBJ databases">
        <title>Enrichment of Autotrophic Halophilic Microorganisms from Red Sea Brine Pool Using Microbial Electrosynthesis System.</title>
        <authorList>
            <person name="Alqahtani M.F."/>
            <person name="Bajracharya S."/>
            <person name="Katuri K.P."/>
            <person name="Ali M."/>
            <person name="Saikaly P.E."/>
        </authorList>
    </citation>
    <scope>NUCLEOTIDE SEQUENCE [LARGE SCALE GENOMIC DNA]</scope>
    <source>
        <strain evidence="3">MES15</strain>
    </source>
</reference>
<dbReference type="EMBL" id="VENC01000012">
    <property type="protein sequence ID" value="MTI99732.1"/>
    <property type="molecule type" value="Genomic_DNA"/>
</dbReference>
<sequence length="148" mass="16312">MRYGGSDLRNGQRFCATLFLLVSLTAYGAEMNNLGDYQWKNRLILVQAASETEGAVQTLSDAHVAINDREIIWFVNTGEGLVSNQATVSGGVEHDVSELLAKVSPEERVLLIGKDGGIKSREPSLDLDAIFRRIDAMPMRVREMRSGD</sequence>
<evidence type="ECO:0000259" key="2">
    <source>
        <dbReference type="Pfam" id="PF13778"/>
    </source>
</evidence>
<evidence type="ECO:0000256" key="1">
    <source>
        <dbReference type="ARBA" id="ARBA00022729"/>
    </source>
</evidence>
<dbReference type="Pfam" id="PF13778">
    <property type="entry name" value="DUF4174"/>
    <property type="match status" value="1"/>
</dbReference>
<dbReference type="AlphaFoldDB" id="A0A844I057"/>
<evidence type="ECO:0000313" key="3">
    <source>
        <dbReference type="EMBL" id="MTI99732.1"/>
    </source>
</evidence>
<comment type="caution">
    <text evidence="3">The sequence shown here is derived from an EMBL/GenBank/DDBJ whole genome shotgun (WGS) entry which is preliminary data.</text>
</comment>
<feature type="domain" description="DUF4174" evidence="2">
    <location>
        <begin position="34"/>
        <end position="143"/>
    </location>
</feature>
<keyword evidence="1" id="KW-0732">Signal</keyword>
<proteinExistence type="predicted"/>